<sequence>MKKLQVWLPLLFAIVMIVGMIIGFRLRGNIRPTGIFVARKPTPVQEVMDLINMNYVDSISPDTIAGDAIEGMLTHLDPHSVYIPAADVTEVNEDLQGNFEGIGVEFQIFDDTVNVVNVLPGGPSDKANLKVGDKFLKVGDSVVAGNGITNDRIRKLLRGPGSSDVAITLLRVGEPGKPMQVHITRGTIPLPSVDVSYMINKETGYIRINRFSETTHAEFAQALMQLQKEGLQKLILDLRGNGGGILQESIEIADDFLDGDKLIVYTVGARSPKVEYRCRRDGLFEKGKLVLLTDEGTASASEVLTGAIQDWDRATIIGRRTFGKGLVQQPFQLSDGSSLRLTIARYYTPTGRSIQKPYDKGHDDYNEEVMKRFHDGEVLHGDTSTKHTGAAYRTLGPERRTVYGGGGITPDIFIGFDTSTFSRNATALYIDGTINRFIYAYYIQHLSTFQPFKTPEAFITGYHDEEALWKGLTTYAAKDTINLTNVGPKEKDELKHRLKAMMARQIWRTEGYYEVSNAYDPVVTKALEVVAK</sequence>
<dbReference type="Pfam" id="PF13180">
    <property type="entry name" value="PDZ_2"/>
    <property type="match status" value="1"/>
</dbReference>
<dbReference type="SMART" id="SM00228">
    <property type="entry name" value="PDZ"/>
    <property type="match status" value="1"/>
</dbReference>
<keyword evidence="6" id="KW-0812">Transmembrane</keyword>
<feature type="domain" description="PDZ" evidence="7">
    <location>
        <begin position="88"/>
        <end position="162"/>
    </location>
</feature>
<dbReference type="GO" id="GO:0008236">
    <property type="term" value="F:serine-type peptidase activity"/>
    <property type="evidence" value="ECO:0007669"/>
    <property type="project" value="UniProtKB-KW"/>
</dbReference>
<dbReference type="Gene3D" id="2.30.42.10">
    <property type="match status" value="1"/>
</dbReference>
<evidence type="ECO:0000256" key="1">
    <source>
        <dbReference type="ARBA" id="ARBA00009179"/>
    </source>
</evidence>
<dbReference type="CDD" id="cd06782">
    <property type="entry name" value="cpPDZ_CPP-like"/>
    <property type="match status" value="1"/>
</dbReference>
<evidence type="ECO:0000256" key="5">
    <source>
        <dbReference type="RuleBase" id="RU004404"/>
    </source>
</evidence>
<evidence type="ECO:0000313" key="9">
    <source>
        <dbReference type="Proteomes" id="UP000607559"/>
    </source>
</evidence>
<evidence type="ECO:0000259" key="7">
    <source>
        <dbReference type="PROSITE" id="PS50106"/>
    </source>
</evidence>
<evidence type="ECO:0000256" key="6">
    <source>
        <dbReference type="SAM" id="Phobius"/>
    </source>
</evidence>
<dbReference type="InterPro" id="IPR005151">
    <property type="entry name" value="Tail-specific_protease"/>
</dbReference>
<dbReference type="InterPro" id="IPR001478">
    <property type="entry name" value="PDZ"/>
</dbReference>
<dbReference type="Gene3D" id="3.30.750.44">
    <property type="match status" value="1"/>
</dbReference>
<dbReference type="SUPFAM" id="SSF52096">
    <property type="entry name" value="ClpP/crotonase"/>
    <property type="match status" value="1"/>
</dbReference>
<dbReference type="GO" id="GO:0004175">
    <property type="term" value="F:endopeptidase activity"/>
    <property type="evidence" value="ECO:0007669"/>
    <property type="project" value="TreeGrafter"/>
</dbReference>
<keyword evidence="6" id="KW-1133">Transmembrane helix</keyword>
<dbReference type="RefSeq" id="WP_188929835.1">
    <property type="nucleotide sequence ID" value="NZ_BMJC01000001.1"/>
</dbReference>
<feature type="transmembrane region" description="Helical" evidence="6">
    <location>
        <begin position="6"/>
        <end position="26"/>
    </location>
</feature>
<dbReference type="InterPro" id="IPR029045">
    <property type="entry name" value="ClpP/crotonase-like_dom_sf"/>
</dbReference>
<dbReference type="PANTHER" id="PTHR32060:SF30">
    <property type="entry name" value="CARBOXY-TERMINAL PROCESSING PROTEASE CTPA"/>
    <property type="match status" value="1"/>
</dbReference>
<dbReference type="GO" id="GO:0030288">
    <property type="term" value="C:outer membrane-bounded periplasmic space"/>
    <property type="evidence" value="ECO:0007669"/>
    <property type="project" value="TreeGrafter"/>
</dbReference>
<dbReference type="SUPFAM" id="SSF50156">
    <property type="entry name" value="PDZ domain-like"/>
    <property type="match status" value="1"/>
</dbReference>
<dbReference type="Gene3D" id="3.90.226.10">
    <property type="entry name" value="2-enoyl-CoA Hydratase, Chain A, domain 1"/>
    <property type="match status" value="1"/>
</dbReference>
<dbReference type="InterPro" id="IPR004447">
    <property type="entry name" value="Peptidase_S41A"/>
</dbReference>
<evidence type="ECO:0000256" key="3">
    <source>
        <dbReference type="ARBA" id="ARBA00022801"/>
    </source>
</evidence>
<dbReference type="Pfam" id="PF03572">
    <property type="entry name" value="Peptidase_S41"/>
    <property type="match status" value="1"/>
</dbReference>
<dbReference type="CDD" id="cd07560">
    <property type="entry name" value="Peptidase_S41_CPP"/>
    <property type="match status" value="1"/>
</dbReference>
<dbReference type="EMBL" id="BMJC01000001">
    <property type="protein sequence ID" value="GGA91567.1"/>
    <property type="molecule type" value="Genomic_DNA"/>
</dbReference>
<evidence type="ECO:0000313" key="8">
    <source>
        <dbReference type="EMBL" id="GGA91567.1"/>
    </source>
</evidence>
<comment type="caution">
    <text evidence="8">The sequence shown here is derived from an EMBL/GenBank/DDBJ whole genome shotgun (WGS) entry which is preliminary data.</text>
</comment>
<keyword evidence="6" id="KW-0472">Membrane</keyword>
<evidence type="ECO:0000256" key="4">
    <source>
        <dbReference type="ARBA" id="ARBA00022825"/>
    </source>
</evidence>
<keyword evidence="9" id="KW-1185">Reference proteome</keyword>
<protein>
    <submittedName>
        <fullName evidence="8">Peptidase S41</fullName>
    </submittedName>
</protein>
<dbReference type="AlphaFoldDB" id="A0A8J2UB09"/>
<comment type="similarity">
    <text evidence="1 5">Belongs to the peptidase S41A family.</text>
</comment>
<gene>
    <name evidence="8" type="ORF">GCM10011511_13650</name>
</gene>
<keyword evidence="2 5" id="KW-0645">Protease</keyword>
<dbReference type="GO" id="GO:0007165">
    <property type="term" value="P:signal transduction"/>
    <property type="evidence" value="ECO:0007669"/>
    <property type="project" value="TreeGrafter"/>
</dbReference>
<dbReference type="Proteomes" id="UP000607559">
    <property type="component" value="Unassembled WGS sequence"/>
</dbReference>
<dbReference type="SMART" id="SM00245">
    <property type="entry name" value="TSPc"/>
    <property type="match status" value="1"/>
</dbReference>
<evidence type="ECO:0000256" key="2">
    <source>
        <dbReference type="ARBA" id="ARBA00022670"/>
    </source>
</evidence>
<name>A0A8J2UB09_9BACT</name>
<proteinExistence type="inferred from homology"/>
<organism evidence="8 9">
    <name type="scientific">Puia dinghuensis</name>
    <dbReference type="NCBI Taxonomy" id="1792502"/>
    <lineage>
        <taxon>Bacteria</taxon>
        <taxon>Pseudomonadati</taxon>
        <taxon>Bacteroidota</taxon>
        <taxon>Chitinophagia</taxon>
        <taxon>Chitinophagales</taxon>
        <taxon>Chitinophagaceae</taxon>
        <taxon>Puia</taxon>
    </lineage>
</organism>
<reference evidence="8" key="2">
    <citation type="submission" date="2020-09" db="EMBL/GenBank/DDBJ databases">
        <authorList>
            <person name="Sun Q."/>
            <person name="Zhou Y."/>
        </authorList>
    </citation>
    <scope>NUCLEOTIDE SEQUENCE</scope>
    <source>
        <strain evidence="8">CGMCC 1.15448</strain>
    </source>
</reference>
<dbReference type="GO" id="GO:0006508">
    <property type="term" value="P:proteolysis"/>
    <property type="evidence" value="ECO:0007669"/>
    <property type="project" value="UniProtKB-KW"/>
</dbReference>
<dbReference type="PROSITE" id="PS50106">
    <property type="entry name" value="PDZ"/>
    <property type="match status" value="1"/>
</dbReference>
<accession>A0A8J2UB09</accession>
<dbReference type="NCBIfam" id="TIGR00225">
    <property type="entry name" value="prc"/>
    <property type="match status" value="1"/>
</dbReference>
<reference evidence="8" key="1">
    <citation type="journal article" date="2014" name="Int. J. Syst. Evol. Microbiol.">
        <title>Complete genome sequence of Corynebacterium casei LMG S-19264T (=DSM 44701T), isolated from a smear-ripened cheese.</title>
        <authorList>
            <consortium name="US DOE Joint Genome Institute (JGI-PGF)"/>
            <person name="Walter F."/>
            <person name="Albersmeier A."/>
            <person name="Kalinowski J."/>
            <person name="Ruckert C."/>
        </authorList>
    </citation>
    <scope>NUCLEOTIDE SEQUENCE</scope>
    <source>
        <strain evidence="8">CGMCC 1.15448</strain>
    </source>
</reference>
<keyword evidence="4 5" id="KW-0720">Serine protease</keyword>
<dbReference type="InterPro" id="IPR036034">
    <property type="entry name" value="PDZ_sf"/>
</dbReference>
<dbReference type="PANTHER" id="PTHR32060">
    <property type="entry name" value="TAIL-SPECIFIC PROTEASE"/>
    <property type="match status" value="1"/>
</dbReference>
<keyword evidence="3 5" id="KW-0378">Hydrolase</keyword>